<sequence length="250" mass="26751">MTPTETPFFFGPRAGLFGMYHAPEGRARGGLLMCPPLGQDLIRCHRLYRQLAQSVAARGIAVLRFDYHGTGDSAGDSADVDWNRCIADAMTAATELRSHSGADRVVAFGARLGASIALAADAARFAEVIAWDPILDGQAHMAAMDALQAALREDAGRFTKPRAHADVAAQWLGFAVSEPLRQQLAALRPEAFATPSLTIDSTAVVPRTDGSTRVVPLGQPTPWNDLRRLESAILSHPLIHAVGSHLERAA</sequence>
<dbReference type="RefSeq" id="WP_166946824.1">
    <property type="nucleotide sequence ID" value="NZ_JAARLZ010000002.1"/>
</dbReference>
<evidence type="ECO:0000259" key="1">
    <source>
        <dbReference type="Pfam" id="PF12146"/>
    </source>
</evidence>
<dbReference type="Gene3D" id="3.40.50.1820">
    <property type="entry name" value="alpha/beta hydrolase"/>
    <property type="match status" value="1"/>
</dbReference>
<dbReference type="EMBL" id="JAARLZ010000002">
    <property type="protein sequence ID" value="NII05736.1"/>
    <property type="molecule type" value="Genomic_DNA"/>
</dbReference>
<dbReference type="Pfam" id="PF12146">
    <property type="entry name" value="Hydrolase_4"/>
    <property type="match status" value="1"/>
</dbReference>
<dbReference type="InterPro" id="IPR022742">
    <property type="entry name" value="Hydrolase_4"/>
</dbReference>
<dbReference type="SUPFAM" id="SSF53474">
    <property type="entry name" value="alpha/beta-Hydrolases"/>
    <property type="match status" value="1"/>
</dbReference>
<proteinExistence type="predicted"/>
<dbReference type="GO" id="GO:0016787">
    <property type="term" value="F:hydrolase activity"/>
    <property type="evidence" value="ECO:0007669"/>
    <property type="project" value="UniProtKB-KW"/>
</dbReference>
<name>A0A7X5ZHG9_9GAMM</name>
<organism evidence="2 3">
    <name type="scientific">Luteibacter anthropi</name>
    <dbReference type="NCBI Taxonomy" id="564369"/>
    <lineage>
        <taxon>Bacteria</taxon>
        <taxon>Pseudomonadati</taxon>
        <taxon>Pseudomonadota</taxon>
        <taxon>Gammaproteobacteria</taxon>
        <taxon>Lysobacterales</taxon>
        <taxon>Rhodanobacteraceae</taxon>
        <taxon>Luteibacter</taxon>
    </lineage>
</organism>
<evidence type="ECO:0000313" key="2">
    <source>
        <dbReference type="EMBL" id="NII05736.1"/>
    </source>
</evidence>
<keyword evidence="2" id="KW-0378">Hydrolase</keyword>
<gene>
    <name evidence="2" type="ORF">HBF25_04935</name>
</gene>
<comment type="caution">
    <text evidence="2">The sequence shown here is derived from an EMBL/GenBank/DDBJ whole genome shotgun (WGS) entry which is preliminary data.</text>
</comment>
<feature type="domain" description="Serine aminopeptidase S33" evidence="1">
    <location>
        <begin position="47"/>
        <end position="144"/>
    </location>
</feature>
<evidence type="ECO:0000313" key="3">
    <source>
        <dbReference type="Proteomes" id="UP000490980"/>
    </source>
</evidence>
<protein>
    <submittedName>
        <fullName evidence="2">Alpha/beta fold hydrolase</fullName>
    </submittedName>
</protein>
<accession>A0A7X5ZHG9</accession>
<reference evidence="2 3" key="1">
    <citation type="submission" date="2020-03" db="EMBL/GenBank/DDBJ databases">
        <authorList>
            <person name="Lai Q."/>
        </authorList>
    </citation>
    <scope>NUCLEOTIDE SEQUENCE [LARGE SCALE GENOMIC DNA]</scope>
    <source>
        <strain evidence="2 3">CCUG 25036</strain>
    </source>
</reference>
<dbReference type="InterPro" id="IPR029058">
    <property type="entry name" value="AB_hydrolase_fold"/>
</dbReference>
<dbReference type="Proteomes" id="UP000490980">
    <property type="component" value="Unassembled WGS sequence"/>
</dbReference>
<dbReference type="AlphaFoldDB" id="A0A7X5ZHG9"/>
<keyword evidence="3" id="KW-1185">Reference proteome</keyword>